<evidence type="ECO:0000259" key="13">
    <source>
        <dbReference type="Pfam" id="PF01729"/>
    </source>
</evidence>
<comment type="similarity">
    <text evidence="3 12">Belongs to the NadC/ModD family.</text>
</comment>
<gene>
    <name evidence="15" type="ORF">PA905_37410</name>
</gene>
<evidence type="ECO:0000256" key="1">
    <source>
        <dbReference type="ARBA" id="ARBA00003237"/>
    </source>
</evidence>
<evidence type="ECO:0000256" key="6">
    <source>
        <dbReference type="ARBA" id="ARBA00022642"/>
    </source>
</evidence>
<dbReference type="PROSITE" id="PS51257">
    <property type="entry name" value="PROKAR_LIPOPROTEIN"/>
    <property type="match status" value="1"/>
</dbReference>
<dbReference type="UniPathway" id="UPA00253">
    <property type="reaction ID" value="UER00331"/>
</dbReference>
<dbReference type="PIRSF" id="PIRSF006250">
    <property type="entry name" value="NadC_ModD"/>
    <property type="match status" value="1"/>
</dbReference>
<dbReference type="Pfam" id="PF02749">
    <property type="entry name" value="QRPTase_N"/>
    <property type="match status" value="1"/>
</dbReference>
<evidence type="ECO:0000256" key="7">
    <source>
        <dbReference type="ARBA" id="ARBA00022676"/>
    </source>
</evidence>
<dbReference type="InterPro" id="IPR037128">
    <property type="entry name" value="Quinolinate_PRibosylTase_N_sf"/>
</dbReference>
<dbReference type="GO" id="GO:0009435">
    <property type="term" value="P:NAD+ biosynthetic process"/>
    <property type="evidence" value="ECO:0007669"/>
    <property type="project" value="UniProtKB-UniPathway"/>
</dbReference>
<evidence type="ECO:0000256" key="12">
    <source>
        <dbReference type="PIRNR" id="PIRNR006250"/>
    </source>
</evidence>
<dbReference type="FunFam" id="3.90.1170.20:FF:000001">
    <property type="entry name" value="Nicotinate-nucleotide diphosphorylase (Carboxylating)"/>
    <property type="match status" value="1"/>
</dbReference>
<feature type="domain" description="Quinolinate phosphoribosyl transferase C-terminal" evidence="13">
    <location>
        <begin position="147"/>
        <end position="315"/>
    </location>
</feature>
<sequence length="316" mass="35025">MINRKEALVLETQFLVSLTPGIIGCFDISRELNMNAILPPRVILDPLLQQWLLEDIGRGDRTTAGLLVGNQIKSADWIVKEKGVIAGLSIAERVFQLLDHQIEFTPLVKEGEWCEKGTKIAFLEGSLEALLTGERVALNLAMRLSGIATETRKYVEAIADLPCQLVDTRKTTPGLRLLEKYAIQVGGAKNHRMGLDDAIMIKDNHIAAAGGIAEAIAKIRETMPYPLTIEVEAETLEQVKIALEHEADIIMLDNMSLELMKESVNIIREYNPRIKIEASGNITLKTIRSVAETGVDYISTSAPITRSNWLDLSMRI</sequence>
<dbReference type="InterPro" id="IPR013785">
    <property type="entry name" value="Aldolase_TIM"/>
</dbReference>
<evidence type="ECO:0000256" key="5">
    <source>
        <dbReference type="ARBA" id="ARBA00011944"/>
    </source>
</evidence>
<evidence type="ECO:0000256" key="3">
    <source>
        <dbReference type="ARBA" id="ARBA00009400"/>
    </source>
</evidence>
<keyword evidence="6" id="KW-0662">Pyridine nucleotide biosynthesis</keyword>
<reference evidence="16" key="1">
    <citation type="submission" date="2019-02" db="EMBL/GenBank/DDBJ databases">
        <title>Draft genome sequence of Planktothrix agardhii NIES-905.</title>
        <authorList>
            <person name="Yamaguchi H."/>
            <person name="Suzuki S."/>
            <person name="Kawachi M."/>
        </authorList>
    </citation>
    <scope>NUCLEOTIDE SEQUENCE [LARGE SCALE GENOMIC DNA]</scope>
    <source>
        <strain evidence="16">CCAP 1459/11A</strain>
    </source>
</reference>
<dbReference type="SUPFAM" id="SSF54675">
    <property type="entry name" value="Nicotinate/Quinolinate PRTase N-terminal domain-like"/>
    <property type="match status" value="1"/>
</dbReference>
<dbReference type="InterPro" id="IPR027277">
    <property type="entry name" value="NadC/ModD"/>
</dbReference>
<keyword evidence="7 12" id="KW-0328">Glycosyltransferase</keyword>
<feature type="domain" description="Quinolinate phosphoribosyl transferase N-terminal" evidence="14">
    <location>
        <begin position="60"/>
        <end position="145"/>
    </location>
</feature>
<dbReference type="GO" id="GO:0005737">
    <property type="term" value="C:cytoplasm"/>
    <property type="evidence" value="ECO:0007669"/>
    <property type="project" value="TreeGrafter"/>
</dbReference>
<dbReference type="AlphaFoldDB" id="A0A4P5ZQ03"/>
<dbReference type="PANTHER" id="PTHR32179">
    <property type="entry name" value="NICOTINATE-NUCLEOTIDE PYROPHOSPHORYLASE [CARBOXYLATING]"/>
    <property type="match status" value="1"/>
</dbReference>
<dbReference type="EMBL" id="BJCD01000058">
    <property type="protein sequence ID" value="GDZ95442.1"/>
    <property type="molecule type" value="Genomic_DNA"/>
</dbReference>
<dbReference type="EC" id="2.4.2.19" evidence="5"/>
<dbReference type="Gene3D" id="3.20.20.70">
    <property type="entry name" value="Aldolase class I"/>
    <property type="match status" value="1"/>
</dbReference>
<dbReference type="InterPro" id="IPR022412">
    <property type="entry name" value="Quinolinate_PRibosylTrfase_N"/>
</dbReference>
<dbReference type="InterPro" id="IPR002638">
    <property type="entry name" value="Quinolinate_PRibosylTrfase_C"/>
</dbReference>
<dbReference type="SUPFAM" id="SSF51690">
    <property type="entry name" value="Nicotinate/Quinolinate PRTase C-terminal domain-like"/>
    <property type="match status" value="1"/>
</dbReference>
<evidence type="ECO:0000256" key="9">
    <source>
        <dbReference type="ARBA" id="ARBA00033102"/>
    </source>
</evidence>
<comment type="function">
    <text evidence="1">Involved in the catabolism of quinolinic acid (QA).</text>
</comment>
<organism evidence="15 16">
    <name type="scientific">Planktothrix agardhii CCAP 1459/11A</name>
    <dbReference type="NCBI Taxonomy" id="282420"/>
    <lineage>
        <taxon>Bacteria</taxon>
        <taxon>Bacillati</taxon>
        <taxon>Cyanobacteriota</taxon>
        <taxon>Cyanophyceae</taxon>
        <taxon>Oscillatoriophycideae</taxon>
        <taxon>Oscillatoriales</taxon>
        <taxon>Microcoleaceae</taxon>
        <taxon>Planktothrix</taxon>
    </lineage>
</organism>
<accession>A0A4P5ZQ03</accession>
<evidence type="ECO:0000313" key="15">
    <source>
        <dbReference type="EMBL" id="GDZ95442.1"/>
    </source>
</evidence>
<dbReference type="InterPro" id="IPR036068">
    <property type="entry name" value="Nicotinate_pribotase-like_C"/>
</dbReference>
<name>A0A4P5ZQ03_PLAAG</name>
<dbReference type="Gene3D" id="3.90.1170.20">
    <property type="entry name" value="Quinolinate phosphoribosyl transferase, N-terminal domain"/>
    <property type="match status" value="1"/>
</dbReference>
<evidence type="ECO:0000256" key="2">
    <source>
        <dbReference type="ARBA" id="ARBA00004893"/>
    </source>
</evidence>
<comment type="caution">
    <text evidence="15">The sequence shown here is derived from an EMBL/GenBank/DDBJ whole genome shotgun (WGS) entry which is preliminary data.</text>
</comment>
<protein>
    <recommendedName>
        <fullName evidence="11">Probable nicotinate-nucleotide pyrophosphorylase [carboxylating]</fullName>
        <ecNumber evidence="5">2.4.2.19</ecNumber>
    </recommendedName>
    <alternativeName>
        <fullName evidence="9">Quinolinate phosphoribosyltransferase [decarboxylating]</fullName>
    </alternativeName>
</protein>
<dbReference type="NCBIfam" id="TIGR00078">
    <property type="entry name" value="nadC"/>
    <property type="match status" value="1"/>
</dbReference>
<evidence type="ECO:0000256" key="8">
    <source>
        <dbReference type="ARBA" id="ARBA00022679"/>
    </source>
</evidence>
<dbReference type="InterPro" id="IPR004393">
    <property type="entry name" value="NadC"/>
</dbReference>
<proteinExistence type="inferred from homology"/>
<evidence type="ECO:0000256" key="10">
    <source>
        <dbReference type="ARBA" id="ARBA00047445"/>
    </source>
</evidence>
<comment type="subunit">
    <text evidence="4">Hexamer formed by 3 homodimers.</text>
</comment>
<evidence type="ECO:0000256" key="11">
    <source>
        <dbReference type="ARBA" id="ARBA00069173"/>
    </source>
</evidence>
<dbReference type="CDD" id="cd01572">
    <property type="entry name" value="QPRTase"/>
    <property type="match status" value="1"/>
</dbReference>
<comment type="catalytic activity">
    <reaction evidence="10">
        <text>nicotinate beta-D-ribonucleotide + CO2 + diphosphate = quinolinate + 5-phospho-alpha-D-ribose 1-diphosphate + 2 H(+)</text>
        <dbReference type="Rhea" id="RHEA:12733"/>
        <dbReference type="ChEBI" id="CHEBI:15378"/>
        <dbReference type="ChEBI" id="CHEBI:16526"/>
        <dbReference type="ChEBI" id="CHEBI:29959"/>
        <dbReference type="ChEBI" id="CHEBI:33019"/>
        <dbReference type="ChEBI" id="CHEBI:57502"/>
        <dbReference type="ChEBI" id="CHEBI:58017"/>
        <dbReference type="EC" id="2.4.2.19"/>
    </reaction>
</comment>
<dbReference type="PANTHER" id="PTHR32179:SF3">
    <property type="entry name" value="NICOTINATE-NUCLEOTIDE PYROPHOSPHORYLASE [CARBOXYLATING]"/>
    <property type="match status" value="1"/>
</dbReference>
<comment type="pathway">
    <text evidence="2">Cofactor biosynthesis; NAD(+) biosynthesis; nicotinate D-ribonucleotide from quinolinate: step 1/1.</text>
</comment>
<dbReference type="GO" id="GO:0034213">
    <property type="term" value="P:quinolinate catabolic process"/>
    <property type="evidence" value="ECO:0007669"/>
    <property type="project" value="TreeGrafter"/>
</dbReference>
<dbReference type="GO" id="GO:0004514">
    <property type="term" value="F:nicotinate-nucleotide diphosphorylase (carboxylating) activity"/>
    <property type="evidence" value="ECO:0007669"/>
    <property type="project" value="UniProtKB-EC"/>
</dbReference>
<evidence type="ECO:0000259" key="14">
    <source>
        <dbReference type="Pfam" id="PF02749"/>
    </source>
</evidence>
<keyword evidence="8 12" id="KW-0808">Transferase</keyword>
<evidence type="ECO:0000313" key="16">
    <source>
        <dbReference type="Proteomes" id="UP000299794"/>
    </source>
</evidence>
<dbReference type="Proteomes" id="UP000299794">
    <property type="component" value="Unassembled WGS sequence"/>
</dbReference>
<dbReference type="Pfam" id="PF01729">
    <property type="entry name" value="QRPTase_C"/>
    <property type="match status" value="1"/>
</dbReference>
<dbReference type="FunFam" id="3.20.20.70:FF:000030">
    <property type="entry name" value="Nicotinate-nucleotide pyrophosphorylase, carboxylating"/>
    <property type="match status" value="1"/>
</dbReference>
<evidence type="ECO:0000256" key="4">
    <source>
        <dbReference type="ARBA" id="ARBA00011218"/>
    </source>
</evidence>